<organism evidence="1">
    <name type="scientific">Siphoviridae sp. ct16M3</name>
    <dbReference type="NCBI Taxonomy" id="2825305"/>
    <lineage>
        <taxon>Viruses</taxon>
        <taxon>Duplodnaviria</taxon>
        <taxon>Heunggongvirae</taxon>
        <taxon>Uroviricota</taxon>
        <taxon>Caudoviricetes</taxon>
    </lineage>
</organism>
<name>A0A8S5PPI6_9CAUD</name>
<dbReference type="EMBL" id="BK015481">
    <property type="protein sequence ID" value="DAE09014.1"/>
    <property type="molecule type" value="Genomic_DNA"/>
</dbReference>
<protein>
    <submittedName>
        <fullName evidence="1">Uncharacterized protein</fullName>
    </submittedName>
</protein>
<accession>A0A8S5PPI6</accession>
<reference evidence="1" key="1">
    <citation type="journal article" date="2021" name="Proc. Natl. Acad. Sci. U.S.A.">
        <title>A Catalog of Tens of Thousands of Viruses from Human Metagenomes Reveals Hidden Associations with Chronic Diseases.</title>
        <authorList>
            <person name="Tisza M.J."/>
            <person name="Buck C.B."/>
        </authorList>
    </citation>
    <scope>NUCLEOTIDE SEQUENCE</scope>
    <source>
        <strain evidence="1">Ct16M3</strain>
    </source>
</reference>
<evidence type="ECO:0000313" key="1">
    <source>
        <dbReference type="EMBL" id="DAE09014.1"/>
    </source>
</evidence>
<sequence>MFSIIQEFKKGLLYKYTPYLYPFNTHHIPTFICYYVIVDRVKRS</sequence>
<proteinExistence type="predicted"/>